<dbReference type="InterPro" id="IPR050275">
    <property type="entry name" value="PGM_Phosphatase"/>
</dbReference>
<dbReference type="InterPro" id="IPR013078">
    <property type="entry name" value="His_Pase_superF_clade-1"/>
</dbReference>
<dbReference type="EMBL" id="BMJI01000009">
    <property type="protein sequence ID" value="GGC91344.1"/>
    <property type="molecule type" value="Genomic_DNA"/>
</dbReference>
<dbReference type="NCBIfam" id="TIGR03848">
    <property type="entry name" value="MSMEG_4193"/>
    <property type="match status" value="1"/>
</dbReference>
<proteinExistence type="predicted"/>
<protein>
    <submittedName>
        <fullName evidence="1">Phosphoglycerate mutase</fullName>
    </submittedName>
</protein>
<dbReference type="Proteomes" id="UP000597761">
    <property type="component" value="Unassembled WGS sequence"/>
</dbReference>
<dbReference type="PANTHER" id="PTHR48100:SF62">
    <property type="entry name" value="GLUCOSYL-3-PHOSPHOGLYCERATE PHOSPHATASE"/>
    <property type="match status" value="1"/>
</dbReference>
<dbReference type="Gene3D" id="3.40.50.1240">
    <property type="entry name" value="Phosphoglycerate mutase-like"/>
    <property type="match status" value="1"/>
</dbReference>
<dbReference type="Pfam" id="PF00300">
    <property type="entry name" value="His_Phos_1"/>
    <property type="match status" value="1"/>
</dbReference>
<evidence type="ECO:0000313" key="2">
    <source>
        <dbReference type="Proteomes" id="UP000597761"/>
    </source>
</evidence>
<evidence type="ECO:0000313" key="1">
    <source>
        <dbReference type="EMBL" id="GGC91344.1"/>
    </source>
</evidence>
<sequence length="232" mass="24742">MRRVTHRAYAALMTTGQPEAASLPAPTTLVILVRHGTTPTTGRLLPGRAPGLGLSETGREQAERVAERLTARTIDALYSSPLQRTRETAQPTAERTGLPVAEDAGLIECDVGEWTGQALADLAKLPEWRTVQAEPEAFTFPGGESFVAMQERMVAALARVRDAHLGGTAVCFSHADPIRVALADALGTPLNRFQRISVDPCSVSVISYQDGRDPVVLMVNSSQASLADLTAS</sequence>
<name>A0ABQ1P6M7_9MICC</name>
<gene>
    <name evidence="1" type="ORF">GCM10011512_18010</name>
</gene>
<reference evidence="2" key="1">
    <citation type="journal article" date="2019" name="Int. J. Syst. Evol. Microbiol.">
        <title>The Global Catalogue of Microorganisms (GCM) 10K type strain sequencing project: providing services to taxonomists for standard genome sequencing and annotation.</title>
        <authorList>
            <consortium name="The Broad Institute Genomics Platform"/>
            <consortium name="The Broad Institute Genome Sequencing Center for Infectious Disease"/>
            <person name="Wu L."/>
            <person name="Ma J."/>
        </authorList>
    </citation>
    <scope>NUCLEOTIDE SEQUENCE [LARGE SCALE GENOMIC DNA]</scope>
    <source>
        <strain evidence="2">CGMCC 1.15480</strain>
    </source>
</reference>
<dbReference type="SMART" id="SM00855">
    <property type="entry name" value="PGAM"/>
    <property type="match status" value="1"/>
</dbReference>
<organism evidence="1 2">
    <name type="scientific">Tersicoccus solisilvae</name>
    <dbReference type="NCBI Taxonomy" id="1882339"/>
    <lineage>
        <taxon>Bacteria</taxon>
        <taxon>Bacillati</taxon>
        <taxon>Actinomycetota</taxon>
        <taxon>Actinomycetes</taxon>
        <taxon>Micrococcales</taxon>
        <taxon>Micrococcaceae</taxon>
        <taxon>Tersicoccus</taxon>
    </lineage>
</organism>
<comment type="caution">
    <text evidence="1">The sequence shown here is derived from an EMBL/GenBank/DDBJ whole genome shotgun (WGS) entry which is preliminary data.</text>
</comment>
<accession>A0ABQ1P6M7</accession>
<dbReference type="CDD" id="cd07067">
    <property type="entry name" value="HP_PGM_like"/>
    <property type="match status" value="1"/>
</dbReference>
<dbReference type="InterPro" id="IPR022492">
    <property type="entry name" value="Phosphomutase_MSMEG4193_put"/>
</dbReference>
<dbReference type="InterPro" id="IPR029033">
    <property type="entry name" value="His_PPase_superfam"/>
</dbReference>
<keyword evidence="2" id="KW-1185">Reference proteome</keyword>
<dbReference type="SUPFAM" id="SSF53254">
    <property type="entry name" value="Phosphoglycerate mutase-like"/>
    <property type="match status" value="1"/>
</dbReference>
<dbReference type="PANTHER" id="PTHR48100">
    <property type="entry name" value="BROAD-SPECIFICITY PHOSPHATASE YOR283W-RELATED"/>
    <property type="match status" value="1"/>
</dbReference>